<evidence type="ECO:0008006" key="4">
    <source>
        <dbReference type="Google" id="ProtNLM"/>
    </source>
</evidence>
<proteinExistence type="predicted"/>
<dbReference type="InterPro" id="IPR015915">
    <property type="entry name" value="Kelch-typ_b-propeller"/>
</dbReference>
<dbReference type="AlphaFoldDB" id="A0A354M4B5"/>
<evidence type="ECO:0000313" key="2">
    <source>
        <dbReference type="EMBL" id="HBJ09354.1"/>
    </source>
</evidence>
<dbReference type="GO" id="GO:0003677">
    <property type="term" value="F:DNA binding"/>
    <property type="evidence" value="ECO:0007669"/>
    <property type="project" value="TreeGrafter"/>
</dbReference>
<evidence type="ECO:0000313" key="3">
    <source>
        <dbReference type="Proteomes" id="UP000262954"/>
    </source>
</evidence>
<reference evidence="2 3" key="1">
    <citation type="journal article" date="2018" name="Nat. Biotechnol.">
        <title>A standardized bacterial taxonomy based on genome phylogeny substantially revises the tree of life.</title>
        <authorList>
            <person name="Parks D.H."/>
            <person name="Chuvochina M."/>
            <person name="Waite D.W."/>
            <person name="Rinke C."/>
            <person name="Skarshewski A."/>
            <person name="Chaumeil P.A."/>
            <person name="Hugenholtz P."/>
        </authorList>
    </citation>
    <scope>NUCLEOTIDE SEQUENCE [LARGE SCALE GENOMIC DNA]</scope>
    <source>
        <strain evidence="2">UBA11482</strain>
    </source>
</reference>
<dbReference type="EMBL" id="DNWC01000133">
    <property type="protein sequence ID" value="HBJ09354.1"/>
    <property type="molecule type" value="Genomic_DNA"/>
</dbReference>
<keyword evidence="1" id="KW-0812">Transmembrane</keyword>
<dbReference type="SUPFAM" id="SSF50965">
    <property type="entry name" value="Galactose oxidase, central domain"/>
    <property type="match status" value="1"/>
</dbReference>
<protein>
    <recommendedName>
        <fullName evidence="4">DNA-binding transcriptional activator</fullName>
    </recommendedName>
</protein>
<keyword evidence="1" id="KW-1133">Transmembrane helix</keyword>
<feature type="transmembrane region" description="Helical" evidence="1">
    <location>
        <begin position="540"/>
        <end position="559"/>
    </location>
</feature>
<dbReference type="PANTHER" id="PTHR35807:SF1">
    <property type="entry name" value="TRANSCRIPTIONAL REGULATOR REDD"/>
    <property type="match status" value="1"/>
</dbReference>
<name>A0A354M4B5_9BACT</name>
<dbReference type="InterPro" id="IPR011043">
    <property type="entry name" value="Gal_Oxase/kelch_b-propeller"/>
</dbReference>
<gene>
    <name evidence="2" type="ORF">DDY73_10160</name>
</gene>
<dbReference type="Gene3D" id="1.10.10.10">
    <property type="entry name" value="Winged helix-like DNA-binding domain superfamily/Winged helix DNA-binding domain"/>
    <property type="match status" value="1"/>
</dbReference>
<dbReference type="PANTHER" id="PTHR35807">
    <property type="entry name" value="TRANSCRIPTIONAL REGULATOR REDD-RELATED"/>
    <property type="match status" value="1"/>
</dbReference>
<keyword evidence="1" id="KW-0472">Membrane</keyword>
<dbReference type="Gene3D" id="2.120.10.80">
    <property type="entry name" value="Kelch-type beta propeller"/>
    <property type="match status" value="1"/>
</dbReference>
<dbReference type="InterPro" id="IPR051677">
    <property type="entry name" value="AfsR-DnrI-RedD_regulator"/>
</dbReference>
<dbReference type="InterPro" id="IPR036388">
    <property type="entry name" value="WH-like_DNA-bd_sf"/>
</dbReference>
<sequence length="842" mass="98085">MKRLFLFFFFLIAVSLHAEDLNLGLYIKSNQYTGAQRTGLILNDRKPFQLSSKGVSLSFDLYIRKEPILFGFINRIITNTGENIDLLISPNNGEHVYVSLLVNEKRYNIATIEHNRWIPVKISLLPENKQIELTFGSQKKSFEHSFSNVHNFQVSFGACRIPKYKSPEAAPINIKNIRVYEGNKLIRYWQLGKHQESFCLDSIRHIPAHADNPIWLINTHSKWEKVFSIKQKDEPQFDFDPIHGIFYFLSNQDLQTLYTYNVVTRTERIIKDISGYPAGDKNDGLFYIPDTQELISFDLNNKTLSRYMPATNEWENKSVPEVDMQYYDHTQTYNPTDTSIITFGGYGHYIYKNDLFKIKPYTGKWEKIKIEDIDPRFFATSAVVDNNLYIFGGRGCKSGRQEMSPHNYYDLYKINLQTFKTEKLWNIEMPDTVNIFPGRNMIYNPSDNSFYVLIINPKPYLVKIRIGKPGLERVSDDINVDLKSDERINYTLYQFPEKQKIYALFCKQYKDSTSLFDIYSIHYPTLSYVDTLQKKSEPKIFYTLLGIAIVLISIAFIFFKRKNNSSETNAPITKLENSLSQISVDQEEIKHKPIFDSAHSCIRLLGKFQVKDKEGNDISGSFTPILKSLLLLILLHSQKDERGITNKKIDETLWGDKSEKSAQNNRNVSLSKLRSLLEKIGNIRIVQNNNFWKIESDNPAYCDYQMALQYIQEATNSQHKEESFFYDLLELLFYGPLLPNTQFDWLDNFKSDYSCATIDLLNELLKKEEFLHNDKFRLQIAETIFSHDILNEEALQVKCTLLYNSGKKGIAKNTYDNFCKEYHTLLGVEYNIPFSQIIHANE</sequence>
<accession>A0A354M4B5</accession>
<dbReference type="RefSeq" id="WP_022390200.1">
    <property type="nucleotide sequence ID" value="NZ_JAQDEG010000124.1"/>
</dbReference>
<comment type="caution">
    <text evidence="2">The sequence shown here is derived from an EMBL/GenBank/DDBJ whole genome shotgun (WGS) entry which is preliminary data.</text>
</comment>
<dbReference type="GO" id="GO:0006355">
    <property type="term" value="P:regulation of DNA-templated transcription"/>
    <property type="evidence" value="ECO:0007669"/>
    <property type="project" value="TreeGrafter"/>
</dbReference>
<dbReference type="Proteomes" id="UP000262954">
    <property type="component" value="Unassembled WGS sequence"/>
</dbReference>
<organism evidence="2 3">
    <name type="scientific">Coprobacter fastidiosus</name>
    <dbReference type="NCBI Taxonomy" id="1099853"/>
    <lineage>
        <taxon>Bacteria</taxon>
        <taxon>Pseudomonadati</taxon>
        <taxon>Bacteroidota</taxon>
        <taxon>Bacteroidia</taxon>
        <taxon>Bacteroidales</taxon>
        <taxon>Barnesiellaceae</taxon>
        <taxon>Coprobacter</taxon>
    </lineage>
</organism>
<evidence type="ECO:0000256" key="1">
    <source>
        <dbReference type="SAM" id="Phobius"/>
    </source>
</evidence>